<comment type="similarity">
    <text evidence="2 6">Belongs to the Mediator complex subunit 10 family.</text>
</comment>
<comment type="function">
    <text evidence="6">Component of the Mediator complex, a coactivator involved in the regulated transcription of nearly all RNA polymerase II-dependent genes. Mediator functions as a bridge to convey information from gene-specific regulatory proteins to the basal RNA polymerase II transcription machinery. Mediator is recruited to promoters by direct interactions with regulatory proteins and serves as a scaffold for the assembly of a functional preinitiation complex with RNA polymerase II and the general transcription factors.</text>
</comment>
<name>A0A099NW60_PICKU</name>
<dbReference type="eggNOG" id="KOG3046">
    <property type="taxonomic scope" value="Eukaryota"/>
</dbReference>
<evidence type="ECO:0000256" key="3">
    <source>
        <dbReference type="ARBA" id="ARBA00023015"/>
    </source>
</evidence>
<dbReference type="OrthoDB" id="337270at2759"/>
<dbReference type="Proteomes" id="UP000249293">
    <property type="component" value="Chromosome 4"/>
</dbReference>
<protein>
    <recommendedName>
        <fullName evidence="6">Mediator of RNA polymerase II transcription subunit 10</fullName>
    </recommendedName>
    <alternativeName>
        <fullName evidence="6">Mediator complex subunit 10</fullName>
    </alternativeName>
</protein>
<reference evidence="7 12" key="4">
    <citation type="submission" date="2018-06" db="EMBL/GenBank/DDBJ databases">
        <title>Population genomics shows no distinction between pathogenic Candida krusei and environmental Pichia kudriavzevii: One species, four names.</title>
        <authorList>
            <person name="Douglass A.P."/>
            <person name="Offei B."/>
            <person name="Braun-Galleani S."/>
            <person name="Coughlan A.Y."/>
            <person name="Martos A."/>
            <person name="Ortiz-Merino R.A."/>
            <person name="Byrne K.P."/>
            <person name="Wolfe K.H."/>
        </authorList>
    </citation>
    <scope>NUCLEOTIDE SEQUENCE [LARGE SCALE GENOMIC DNA]</scope>
    <source>
        <strain evidence="7 12">CBS573</strain>
    </source>
</reference>
<evidence type="ECO:0000313" key="11">
    <source>
        <dbReference type="Proteomes" id="UP000195871"/>
    </source>
</evidence>
<keyword evidence="12" id="KW-1185">Reference proteome</keyword>
<reference evidence="8" key="2">
    <citation type="submission" date="2014-08" db="EMBL/GenBank/DDBJ databases">
        <title>Exploiting Issatchenkia orientalis SD108 for Succinic Acid Production.</title>
        <authorList>
            <person name="Xiao H."/>
            <person name="Shao Z."/>
            <person name="Jiang Y."/>
            <person name="Dole S."/>
            <person name="Zhao H."/>
        </authorList>
    </citation>
    <scope>NUCLEOTIDE SEQUENCE [LARGE SCALE GENOMIC DNA]</scope>
    <source>
        <strain evidence="8">SD108</strain>
    </source>
</reference>
<keyword evidence="5 6" id="KW-0539">Nucleus</keyword>
<reference evidence="10" key="1">
    <citation type="journal article" date="2014" name="Microb. Cell Fact.">
        <title>Exploiting Issatchenkia orientalis SD108 for succinic acid production.</title>
        <authorList>
            <person name="Xiao H."/>
            <person name="Shao Z."/>
            <person name="Jiang Y."/>
            <person name="Dole S."/>
            <person name="Zhao H."/>
        </authorList>
    </citation>
    <scope>NUCLEOTIDE SEQUENCE [LARGE SCALE GENOMIC DNA]</scope>
    <source>
        <strain evidence="10">SD108</strain>
    </source>
</reference>
<keyword evidence="4 6" id="KW-0804">Transcription</keyword>
<evidence type="ECO:0000313" key="9">
    <source>
        <dbReference type="EMBL" id="OUT22602.1"/>
    </source>
</evidence>
<evidence type="ECO:0000256" key="5">
    <source>
        <dbReference type="ARBA" id="ARBA00023242"/>
    </source>
</evidence>
<dbReference type="Proteomes" id="UP000029867">
    <property type="component" value="Unassembled WGS sequence"/>
</dbReference>
<reference evidence="9 11" key="3">
    <citation type="submission" date="2017-05" db="EMBL/GenBank/DDBJ databases">
        <title>The Genome Sequence of Candida krusei Ckrusei653.</title>
        <authorList>
            <person name="Cuomo C."/>
            <person name="Forche A."/>
            <person name="Young S."/>
            <person name="Abouelleil A."/>
            <person name="Cao P."/>
            <person name="Chapman S."/>
            <person name="Cusick C."/>
            <person name="Shea T."/>
            <person name="Nusbaum C."/>
            <person name="Birren B."/>
        </authorList>
    </citation>
    <scope>NUCLEOTIDE SEQUENCE [LARGE SCALE GENOMIC DNA]</scope>
    <source>
        <strain evidence="9 11">Ckrusei653</strain>
    </source>
</reference>
<comment type="subunit">
    <text evidence="6">Component of the Mediator complex.</text>
</comment>
<comment type="subcellular location">
    <subcellularLocation>
        <location evidence="1 6">Nucleus</location>
    </subcellularLocation>
</comment>
<dbReference type="GO" id="GO:0016592">
    <property type="term" value="C:mediator complex"/>
    <property type="evidence" value="ECO:0007669"/>
    <property type="project" value="InterPro"/>
</dbReference>
<dbReference type="EMBL" id="JQFK01000052">
    <property type="protein sequence ID" value="KGK36835.1"/>
    <property type="molecule type" value="Genomic_DNA"/>
</dbReference>
<dbReference type="EMBL" id="CP028776">
    <property type="protein sequence ID" value="AWU77636.1"/>
    <property type="molecule type" value="Genomic_DNA"/>
</dbReference>
<dbReference type="HOGENOM" id="CLU_096169_1_0_1"/>
<dbReference type="GO" id="GO:0003712">
    <property type="term" value="F:transcription coregulator activity"/>
    <property type="evidence" value="ECO:0007669"/>
    <property type="project" value="InterPro"/>
</dbReference>
<organism evidence="8 10">
    <name type="scientific">Pichia kudriavzevii</name>
    <name type="common">Yeast</name>
    <name type="synonym">Issatchenkia orientalis</name>
    <dbReference type="NCBI Taxonomy" id="4909"/>
    <lineage>
        <taxon>Eukaryota</taxon>
        <taxon>Fungi</taxon>
        <taxon>Dikarya</taxon>
        <taxon>Ascomycota</taxon>
        <taxon>Saccharomycotina</taxon>
        <taxon>Pichiomycetes</taxon>
        <taxon>Pichiales</taxon>
        <taxon>Pichiaceae</taxon>
        <taxon>Pichia</taxon>
    </lineage>
</organism>
<dbReference type="Pfam" id="PF09748">
    <property type="entry name" value="Med10"/>
    <property type="match status" value="1"/>
</dbReference>
<dbReference type="InterPro" id="IPR019145">
    <property type="entry name" value="Mediator_Med10"/>
</dbReference>
<proteinExistence type="inferred from homology"/>
<evidence type="ECO:0000313" key="7">
    <source>
        <dbReference type="EMBL" id="AWU77636.1"/>
    </source>
</evidence>
<dbReference type="EMBL" id="NHMM01000003">
    <property type="protein sequence ID" value="OUT22602.1"/>
    <property type="molecule type" value="Genomic_DNA"/>
</dbReference>
<sequence>MSTEHGFQPSEPQHAVQTALAELIETFAHMGVQVHDFQGTPDALKGLAHNINGALTKIAQLQGQVDPTVLIPADVVQYVVDGRNPDVYTREFVEAVRRLTQHLRGKRAAFHHFQHVLRDKMESEFPELKVDLDNLVENGV</sequence>
<dbReference type="GO" id="GO:0006357">
    <property type="term" value="P:regulation of transcription by RNA polymerase II"/>
    <property type="evidence" value="ECO:0007669"/>
    <property type="project" value="InterPro"/>
</dbReference>
<evidence type="ECO:0000313" key="10">
    <source>
        <dbReference type="Proteomes" id="UP000029867"/>
    </source>
</evidence>
<dbReference type="AlphaFoldDB" id="A0A099NW60"/>
<dbReference type="VEuPathDB" id="FungiDB:C5L36_0D03680"/>
<gene>
    <name evidence="6" type="primary">MED10</name>
    <name evidence="7" type="ORF">C5L36_0D03680</name>
    <name evidence="9" type="ORF">CAS74_002344</name>
    <name evidence="8" type="ORF">JL09_g4011</name>
</gene>
<dbReference type="Proteomes" id="UP000195871">
    <property type="component" value="Unassembled WGS sequence"/>
</dbReference>
<evidence type="ECO:0000256" key="6">
    <source>
        <dbReference type="RuleBase" id="RU364146"/>
    </source>
</evidence>
<dbReference type="STRING" id="4909.A0A099NW60"/>
<accession>A0A099NW60</accession>
<evidence type="ECO:0000313" key="12">
    <source>
        <dbReference type="Proteomes" id="UP000249293"/>
    </source>
</evidence>
<evidence type="ECO:0000256" key="1">
    <source>
        <dbReference type="ARBA" id="ARBA00004123"/>
    </source>
</evidence>
<keyword evidence="6" id="KW-0010">Activator</keyword>
<evidence type="ECO:0000256" key="2">
    <source>
        <dbReference type="ARBA" id="ARBA00005389"/>
    </source>
</evidence>
<evidence type="ECO:0000256" key="4">
    <source>
        <dbReference type="ARBA" id="ARBA00023163"/>
    </source>
</evidence>
<evidence type="ECO:0000313" key="8">
    <source>
        <dbReference type="EMBL" id="KGK36835.1"/>
    </source>
</evidence>
<keyword evidence="3 6" id="KW-0805">Transcription regulation</keyword>